<reference evidence="2 3" key="1">
    <citation type="submission" date="2020-06" db="EMBL/GenBank/DDBJ databases">
        <title>Transcriptomic and genomic resources for Thalictrum thalictroides and T. hernandezii: Facilitating candidate gene discovery in an emerging model plant lineage.</title>
        <authorList>
            <person name="Arias T."/>
            <person name="Riano-Pachon D.M."/>
            <person name="Di Stilio V.S."/>
        </authorList>
    </citation>
    <scope>NUCLEOTIDE SEQUENCE [LARGE SCALE GENOMIC DNA]</scope>
    <source>
        <strain evidence="3">cv. WT478/WT964</strain>
        <tissue evidence="2">Leaves</tissue>
    </source>
</reference>
<sequence length="104" mass="12343">MEEFHSHIQTEAARKTGDATQGKNFLRRLRKSMDIAKHLAKIYEPYMFYGARFDNSNTEKLWEEMSQEEQRNFGFDVRSIDWKDYICNIYIPGVMTHSLKGRGM</sequence>
<dbReference type="OrthoDB" id="1725519at2759"/>
<name>A0A7J6V9Y8_THATH</name>
<dbReference type="Proteomes" id="UP000554482">
    <property type="component" value="Unassembled WGS sequence"/>
</dbReference>
<dbReference type="EMBL" id="JABWDY010036644">
    <property type="protein sequence ID" value="KAF5181040.1"/>
    <property type="molecule type" value="Genomic_DNA"/>
</dbReference>
<dbReference type="InterPro" id="IPR033640">
    <property type="entry name" value="FAR_C"/>
</dbReference>
<keyword evidence="3" id="KW-1185">Reference proteome</keyword>
<organism evidence="2 3">
    <name type="scientific">Thalictrum thalictroides</name>
    <name type="common">Rue-anemone</name>
    <name type="synonym">Anemone thalictroides</name>
    <dbReference type="NCBI Taxonomy" id="46969"/>
    <lineage>
        <taxon>Eukaryota</taxon>
        <taxon>Viridiplantae</taxon>
        <taxon>Streptophyta</taxon>
        <taxon>Embryophyta</taxon>
        <taxon>Tracheophyta</taxon>
        <taxon>Spermatophyta</taxon>
        <taxon>Magnoliopsida</taxon>
        <taxon>Ranunculales</taxon>
        <taxon>Ranunculaceae</taxon>
        <taxon>Thalictroideae</taxon>
        <taxon>Thalictrum</taxon>
    </lineage>
</organism>
<gene>
    <name evidence="2" type="ORF">FRX31_029374</name>
</gene>
<dbReference type="GO" id="GO:0010345">
    <property type="term" value="P:suberin biosynthetic process"/>
    <property type="evidence" value="ECO:0007669"/>
    <property type="project" value="TreeGrafter"/>
</dbReference>
<proteinExistence type="predicted"/>
<accession>A0A7J6V9Y8</accession>
<dbReference type="Pfam" id="PF03015">
    <property type="entry name" value="Sterile"/>
    <property type="match status" value="1"/>
</dbReference>
<dbReference type="PANTHER" id="PTHR11011">
    <property type="entry name" value="MALE STERILITY PROTEIN 2-RELATED"/>
    <property type="match status" value="1"/>
</dbReference>
<dbReference type="PANTHER" id="PTHR11011:SF45">
    <property type="entry name" value="FATTY ACYL-COA REDUCTASE CG8306-RELATED"/>
    <property type="match status" value="1"/>
</dbReference>
<feature type="domain" description="Fatty acyl-CoA reductase C-terminal" evidence="1">
    <location>
        <begin position="24"/>
        <end position="100"/>
    </location>
</feature>
<comment type="caution">
    <text evidence="2">The sequence shown here is derived from an EMBL/GenBank/DDBJ whole genome shotgun (WGS) entry which is preliminary data.</text>
</comment>
<evidence type="ECO:0000313" key="3">
    <source>
        <dbReference type="Proteomes" id="UP000554482"/>
    </source>
</evidence>
<dbReference type="InterPro" id="IPR026055">
    <property type="entry name" value="FAR"/>
</dbReference>
<dbReference type="CDD" id="cd09071">
    <property type="entry name" value="FAR_C"/>
    <property type="match status" value="1"/>
</dbReference>
<protein>
    <submittedName>
        <fullName evidence="2">Fatty acyl-coa reductase</fullName>
    </submittedName>
</protein>
<dbReference type="AlphaFoldDB" id="A0A7J6V9Y8"/>
<evidence type="ECO:0000259" key="1">
    <source>
        <dbReference type="Pfam" id="PF03015"/>
    </source>
</evidence>
<dbReference type="GO" id="GO:0035336">
    <property type="term" value="P:long-chain fatty-acyl-CoA metabolic process"/>
    <property type="evidence" value="ECO:0007669"/>
    <property type="project" value="TreeGrafter"/>
</dbReference>
<dbReference type="GO" id="GO:0080019">
    <property type="term" value="F:alcohol-forming very long-chain fatty acyl-CoA reductase activity"/>
    <property type="evidence" value="ECO:0007669"/>
    <property type="project" value="InterPro"/>
</dbReference>
<evidence type="ECO:0000313" key="2">
    <source>
        <dbReference type="EMBL" id="KAF5181040.1"/>
    </source>
</evidence>